<dbReference type="EMBL" id="FNES01000017">
    <property type="protein sequence ID" value="SDK45928.1"/>
    <property type="molecule type" value="Genomic_DNA"/>
</dbReference>
<dbReference type="RefSeq" id="WP_089688420.1">
    <property type="nucleotide sequence ID" value="NZ_FNES01000017.1"/>
</dbReference>
<dbReference type="Pfam" id="PF07963">
    <property type="entry name" value="N_methyl"/>
    <property type="match status" value="1"/>
</dbReference>
<reference evidence="2 3" key="1">
    <citation type="submission" date="2016-10" db="EMBL/GenBank/DDBJ databases">
        <authorList>
            <person name="de Groot N.N."/>
        </authorList>
    </citation>
    <scope>NUCLEOTIDE SEQUENCE [LARGE SCALE GENOMIC DNA]</scope>
    <source>
        <strain evidence="2 3">CGMCC 1.6133</strain>
    </source>
</reference>
<keyword evidence="1" id="KW-1133">Transmembrane helix</keyword>
<dbReference type="NCBIfam" id="TIGR02532">
    <property type="entry name" value="IV_pilin_GFxxxE"/>
    <property type="match status" value="1"/>
</dbReference>
<protein>
    <submittedName>
        <fullName evidence="2">Type IV pilin N-term methylation site GFxxxE</fullName>
    </submittedName>
</protein>
<evidence type="ECO:0000313" key="3">
    <source>
        <dbReference type="Proteomes" id="UP000198525"/>
    </source>
</evidence>
<keyword evidence="1" id="KW-0472">Membrane</keyword>
<sequence>MKGGMHRSRGFSLVELMVALLIGLVIILGAGQLFLTGFQNFKKVEELSDKQAALMFAADVLIRDIRRADSIEGTDAGEEGELQITLADGATRKYYLDRHDDEDRAIWSLYLEEGGSKEPVVQGFSSDSAFSAAEDGASDGLYVITFQLVSEGDDIVFHAMNRTEATTN</sequence>
<dbReference type="InterPro" id="IPR012902">
    <property type="entry name" value="N_methyl_site"/>
</dbReference>
<gene>
    <name evidence="2" type="ORF">SAMN04487954_1173</name>
</gene>
<name>A0A1G9C2P6_9GAMM</name>
<organism evidence="2 3">
    <name type="scientific">Billgrantia gudaonensis</name>
    <dbReference type="NCBI Taxonomy" id="376427"/>
    <lineage>
        <taxon>Bacteria</taxon>
        <taxon>Pseudomonadati</taxon>
        <taxon>Pseudomonadota</taxon>
        <taxon>Gammaproteobacteria</taxon>
        <taxon>Oceanospirillales</taxon>
        <taxon>Halomonadaceae</taxon>
        <taxon>Billgrantia</taxon>
    </lineage>
</organism>
<dbReference type="PROSITE" id="PS00409">
    <property type="entry name" value="PROKAR_NTER_METHYL"/>
    <property type="match status" value="1"/>
</dbReference>
<dbReference type="OrthoDB" id="5296662at2"/>
<proteinExistence type="predicted"/>
<keyword evidence="1" id="KW-0812">Transmembrane</keyword>
<accession>A0A1G9C2P6</accession>
<dbReference type="Proteomes" id="UP000198525">
    <property type="component" value="Unassembled WGS sequence"/>
</dbReference>
<dbReference type="AlphaFoldDB" id="A0A1G9C2P6"/>
<feature type="transmembrane region" description="Helical" evidence="1">
    <location>
        <begin position="12"/>
        <end position="35"/>
    </location>
</feature>
<evidence type="ECO:0000256" key="1">
    <source>
        <dbReference type="SAM" id="Phobius"/>
    </source>
</evidence>
<dbReference type="STRING" id="376427.SAMN04487954_1173"/>
<evidence type="ECO:0000313" key="2">
    <source>
        <dbReference type="EMBL" id="SDK45928.1"/>
    </source>
</evidence>
<keyword evidence="3" id="KW-1185">Reference proteome</keyword>